<feature type="compositionally biased region" description="Polar residues" evidence="1">
    <location>
        <begin position="101"/>
        <end position="113"/>
    </location>
</feature>
<evidence type="ECO:0000256" key="1">
    <source>
        <dbReference type="SAM" id="MobiDB-lite"/>
    </source>
</evidence>
<feature type="compositionally biased region" description="Low complexity" evidence="1">
    <location>
        <begin position="1"/>
        <end position="13"/>
    </location>
</feature>
<reference evidence="2 3" key="1">
    <citation type="submission" date="2020-01" db="EMBL/GenBank/DDBJ databases">
        <title>Insect and environment-associated Actinomycetes.</title>
        <authorList>
            <person name="Currrie C."/>
            <person name="Chevrette M."/>
            <person name="Carlson C."/>
            <person name="Stubbendieck R."/>
            <person name="Wendt-Pienkowski E."/>
        </authorList>
    </citation>
    <scope>NUCLEOTIDE SEQUENCE [LARGE SCALE GENOMIC DNA]</scope>
    <source>
        <strain evidence="2 3">SID14438</strain>
    </source>
</reference>
<sequence length="113" mass="11308">MPPQAHPVAAHAPDAPHADRPVPASGDRDGVPHSGPGAVPDEQPWGAVPQGPDAPPPGARPAPDDRSWGGNGQTAHATGNAAVPSAHQPLPAEEPMPGGNPDSTQGRAFSVRT</sequence>
<evidence type="ECO:0000313" key="3">
    <source>
        <dbReference type="Proteomes" id="UP000471648"/>
    </source>
</evidence>
<proteinExistence type="predicted"/>
<organism evidence="2 3">
    <name type="scientific">Streptomyces microflavus</name>
    <name type="common">Streptomyces lipmanii</name>
    <dbReference type="NCBI Taxonomy" id="1919"/>
    <lineage>
        <taxon>Bacteria</taxon>
        <taxon>Bacillati</taxon>
        <taxon>Actinomycetota</taxon>
        <taxon>Actinomycetes</taxon>
        <taxon>Kitasatosporales</taxon>
        <taxon>Streptomycetaceae</taxon>
        <taxon>Streptomyces</taxon>
    </lineage>
</organism>
<dbReference type="AlphaFoldDB" id="A0A6N9VBI8"/>
<dbReference type="Proteomes" id="UP000471648">
    <property type="component" value="Unassembled WGS sequence"/>
</dbReference>
<feature type="non-terminal residue" evidence="2">
    <location>
        <position position="113"/>
    </location>
</feature>
<name>A0A6N9VBI8_STRMI</name>
<gene>
    <name evidence="2" type="ORF">G3I39_17490</name>
</gene>
<feature type="region of interest" description="Disordered" evidence="1">
    <location>
        <begin position="1"/>
        <end position="113"/>
    </location>
</feature>
<dbReference type="EMBL" id="JAAGME010000720">
    <property type="protein sequence ID" value="NEB68832.1"/>
    <property type="molecule type" value="Genomic_DNA"/>
</dbReference>
<evidence type="ECO:0000313" key="2">
    <source>
        <dbReference type="EMBL" id="NEB68832.1"/>
    </source>
</evidence>
<protein>
    <submittedName>
        <fullName evidence="2">Uncharacterized protein</fullName>
    </submittedName>
</protein>
<feature type="compositionally biased region" description="Basic and acidic residues" evidence="1">
    <location>
        <begin position="14"/>
        <end position="31"/>
    </location>
</feature>
<accession>A0A6N9VBI8</accession>
<comment type="caution">
    <text evidence="2">The sequence shown here is derived from an EMBL/GenBank/DDBJ whole genome shotgun (WGS) entry which is preliminary data.</text>
</comment>